<keyword evidence="11" id="KW-0378">Hydrolase</keyword>
<dbReference type="SMART" id="SM00869">
    <property type="entry name" value="Autotransporter"/>
    <property type="match status" value="1"/>
</dbReference>
<feature type="region of interest" description="Disordered" evidence="17">
    <location>
        <begin position="904"/>
        <end position="1017"/>
    </location>
</feature>
<organism evidence="20 21">
    <name type="scientific">Intestinirhabdus alba</name>
    <dbReference type="NCBI Taxonomy" id="2899544"/>
    <lineage>
        <taxon>Bacteria</taxon>
        <taxon>Pseudomonadati</taxon>
        <taxon>Pseudomonadota</taxon>
        <taxon>Gammaproteobacteria</taxon>
        <taxon>Enterobacterales</taxon>
        <taxon>Enterobacteriaceae</taxon>
        <taxon>Intestinirhabdus</taxon>
    </lineage>
</organism>
<keyword evidence="16" id="KW-0998">Cell outer membrane</keyword>
<dbReference type="OrthoDB" id="8610050at2"/>
<evidence type="ECO:0000256" key="8">
    <source>
        <dbReference type="ARBA" id="ARBA00022692"/>
    </source>
</evidence>
<dbReference type="RefSeq" id="WP_155110252.1">
    <property type="nucleotide sequence ID" value="NZ_WMJZ01000077.1"/>
</dbReference>
<feature type="compositionally biased region" description="Low complexity" evidence="17">
    <location>
        <begin position="904"/>
        <end position="915"/>
    </location>
</feature>
<comment type="subcellular location">
    <subcellularLocation>
        <location evidence="3">Cell outer membrane</location>
        <topology evidence="3">Multi-pass membrane protein</topology>
    </subcellularLocation>
    <subcellularLocation>
        <location evidence="1">Cell surface</location>
    </subcellularLocation>
    <subcellularLocation>
        <location evidence="2">Periplasm</location>
    </subcellularLocation>
    <subcellularLocation>
        <location evidence="4">Secreted</location>
    </subcellularLocation>
</comment>
<evidence type="ECO:0000256" key="3">
    <source>
        <dbReference type="ARBA" id="ARBA00004571"/>
    </source>
</evidence>
<dbReference type="Proteomes" id="UP000477739">
    <property type="component" value="Unassembled WGS sequence"/>
</dbReference>
<evidence type="ECO:0000313" key="20">
    <source>
        <dbReference type="EMBL" id="MTH48902.1"/>
    </source>
</evidence>
<dbReference type="GO" id="GO:0009986">
    <property type="term" value="C:cell surface"/>
    <property type="evidence" value="ECO:0007669"/>
    <property type="project" value="UniProtKB-SubCell"/>
</dbReference>
<keyword evidence="6" id="KW-0964">Secreted</keyword>
<dbReference type="GO" id="GO:0005576">
    <property type="term" value="C:extracellular region"/>
    <property type="evidence" value="ECO:0007669"/>
    <property type="project" value="UniProtKB-SubCell"/>
</dbReference>
<dbReference type="Gene3D" id="2.40.10.120">
    <property type="match status" value="1"/>
</dbReference>
<dbReference type="InterPro" id="IPR050909">
    <property type="entry name" value="Bact_Autotransporter_VF"/>
</dbReference>
<dbReference type="SUPFAM" id="SSF50494">
    <property type="entry name" value="Trypsin-like serine proteases"/>
    <property type="match status" value="1"/>
</dbReference>
<dbReference type="PANTHER" id="PTHR12338:SF9">
    <property type="entry name" value="IMMUNOGLOBULIN A1 PROTEASE AUTOTRANSPORTER"/>
    <property type="match status" value="1"/>
</dbReference>
<evidence type="ECO:0000256" key="5">
    <source>
        <dbReference type="ARBA" id="ARBA00022452"/>
    </source>
</evidence>
<keyword evidence="8" id="KW-0812">Transmembrane</keyword>
<evidence type="ECO:0000259" key="18">
    <source>
        <dbReference type="PROSITE" id="PS51208"/>
    </source>
</evidence>
<dbReference type="InterPro" id="IPR006315">
    <property type="entry name" value="OM_autotransptr_brl_dom"/>
</dbReference>
<keyword evidence="10" id="KW-0574">Periplasm</keyword>
<keyword evidence="13" id="KW-0843">Virulence</keyword>
<dbReference type="PRINTS" id="PR00921">
    <property type="entry name" value="IGASERPTASE"/>
</dbReference>
<dbReference type="Gene3D" id="3.30.160.280">
    <property type="match status" value="1"/>
</dbReference>
<evidence type="ECO:0000256" key="17">
    <source>
        <dbReference type="SAM" id="MobiDB-lite"/>
    </source>
</evidence>
<keyword evidence="7" id="KW-0645">Protease</keyword>
<dbReference type="PROSITE" id="PS51691">
    <property type="entry name" value="PEPTIDASE_S6"/>
    <property type="match status" value="1"/>
</dbReference>
<keyword evidence="15" id="KW-0865">Zymogen</keyword>
<feature type="domain" description="Autotransporter" evidence="18">
    <location>
        <begin position="1057"/>
        <end position="1317"/>
    </location>
</feature>
<comment type="caution">
    <text evidence="20">The sequence shown here is derived from an EMBL/GenBank/DDBJ whole genome shotgun (WGS) entry which is preliminary data.</text>
</comment>
<name>A0A6L6IPW6_9ENTR</name>
<dbReference type="EMBL" id="WMJZ01000077">
    <property type="protein sequence ID" value="MTH48902.1"/>
    <property type="molecule type" value="Genomic_DNA"/>
</dbReference>
<evidence type="ECO:0000256" key="6">
    <source>
        <dbReference type="ARBA" id="ARBA00022525"/>
    </source>
</evidence>
<evidence type="ECO:0000256" key="1">
    <source>
        <dbReference type="ARBA" id="ARBA00004241"/>
    </source>
</evidence>
<evidence type="ECO:0000256" key="15">
    <source>
        <dbReference type="ARBA" id="ARBA00023145"/>
    </source>
</evidence>
<dbReference type="InterPro" id="IPR012332">
    <property type="entry name" value="Autotransporter_pectin_lyase_C"/>
</dbReference>
<dbReference type="InterPro" id="IPR011050">
    <property type="entry name" value="Pectin_lyase_fold/virulence"/>
</dbReference>
<dbReference type="Pfam" id="PF24078">
    <property type="entry name" value="Beta-sol_PIC_HAP1_IgA0_2nd"/>
    <property type="match status" value="1"/>
</dbReference>
<dbReference type="PANTHER" id="PTHR12338">
    <property type="entry name" value="AUTOTRANSPORTER"/>
    <property type="match status" value="1"/>
</dbReference>
<dbReference type="InterPro" id="IPR009003">
    <property type="entry name" value="Peptidase_S1_PA"/>
</dbReference>
<evidence type="ECO:0000256" key="13">
    <source>
        <dbReference type="ARBA" id="ARBA00023026"/>
    </source>
</evidence>
<evidence type="ECO:0000256" key="14">
    <source>
        <dbReference type="ARBA" id="ARBA00023136"/>
    </source>
</evidence>
<dbReference type="InterPro" id="IPR036709">
    <property type="entry name" value="Autotransporte_beta_dom_sf"/>
</dbReference>
<evidence type="ECO:0000256" key="4">
    <source>
        <dbReference type="ARBA" id="ARBA00004613"/>
    </source>
</evidence>
<evidence type="ECO:0000256" key="10">
    <source>
        <dbReference type="ARBA" id="ARBA00022764"/>
    </source>
</evidence>
<feature type="domain" description="Peptidase S6" evidence="19">
    <location>
        <begin position="6"/>
        <end position="259"/>
    </location>
</feature>
<evidence type="ECO:0000256" key="7">
    <source>
        <dbReference type="ARBA" id="ARBA00022670"/>
    </source>
</evidence>
<proteinExistence type="predicted"/>
<dbReference type="SUPFAM" id="SSF103515">
    <property type="entry name" value="Autotransporter"/>
    <property type="match status" value="1"/>
</dbReference>
<evidence type="ECO:0000256" key="2">
    <source>
        <dbReference type="ARBA" id="ARBA00004418"/>
    </source>
</evidence>
<dbReference type="GO" id="GO:0009279">
    <property type="term" value="C:cell outer membrane"/>
    <property type="evidence" value="ECO:0007669"/>
    <property type="project" value="UniProtKB-SubCell"/>
</dbReference>
<keyword evidence="5" id="KW-1134">Transmembrane beta strand</keyword>
<dbReference type="PROSITE" id="PS51208">
    <property type="entry name" value="AUTOTRANSPORTER"/>
    <property type="match status" value="1"/>
</dbReference>
<keyword evidence="12" id="KW-0720">Serine protease</keyword>
<evidence type="ECO:0000313" key="21">
    <source>
        <dbReference type="Proteomes" id="UP000477739"/>
    </source>
</evidence>
<accession>A0A6L6IPW6</accession>
<evidence type="ECO:0000256" key="9">
    <source>
        <dbReference type="ARBA" id="ARBA00022729"/>
    </source>
</evidence>
<sequence>MTSTAGILLPDISVQEYRDFAENLGRYRTGANMIPVYKNEGSLSGYLDFTMPDFGAVSTKGYATLISPSLITSVKHNKGYKTVTFGNGAQYAATYTLINRNNHSTQDFHVPRLNKVVTDAAPVSYVSNSDFLANYKTRYMWYTRVGAGKQTQVNEEETERITLAGAYQWKTGGTISKANVDNISSKSYLRYYNLGPADSDTTLLSIGAEGGDSGSPVFAWDDLDQQWKLVAIHVGYDQDAGIYRKRAAAGYIPGDFIASVQAANTSPDVTDSSGDGTIYWSDTAITQGNNVWHWAGLAEEYKRAAPSNATNDELDATKDLRFNGDGGEIVLTDAVNLGAGKLRFSDNYTLTSAAGANATWAGGGVEVDANKKVLWQVNGLSGDALHKIGDGTLHINATGINEGSLNVGAGKIILDQQADASGQKQAFSSVTLVSGRPTVVLADAAQVGTDKLYFGYRGGTLDLNGNDISFKKIKHTDNGAILVNNNSKAGANLTLTAYGDKDVTFNTWSSSGRGTVGSIYRYGNPYSKKTEYFELLTSKYGGYPTNQTSTHIWRYLGTDRAVAVDLALSKINQQVFRGFIGEIDGNKNNGELNVDIDIAGSGAKMALTGGMNLNGALNVHQGLVLLSGQPVAHAGGMVTMDEWWTSYFKAKQIAVGHDATFQVGEFAEVTADVVAGESSRVMFGYNNSAAEKERIWRCYAAFYSDTVNCSQPVHSEKAQSALAYSAVTGDVSLARDATLYLGRVMFQGNVTSADNSLITMDSSARWTLTGKSNTTTLNALRGAHLSMLPSGTWSAKQLEVDTLNATGMRLSLGVKPETAESDKLIVKDSATGGSNILDVSLMLNTAKPVSLQQDVVMIDAPVGTAHDYFTMPNIARGFTLYRPDYAVIDSNDRVLWVLQRNAAASADDADSSNSNTTPAPADDNDNSAPVADPDDSSGSTTPAPAPADDNDSSAPVADPADSSGSTTPAPTPADDNDSSAPVADSSSKDGDSAPATGGNPDASPGAAEEGGFNPDTWFTISDNKPLIRRTRALMASRQYIFSEALGAMNGRASLLRSSPDKHGEWASLEQGRGSWEGLNVTQQTLSIGWDTVVGQQMFGLYASHTQGKTKGNGRATHRLSGVGINYSWSSPAGWFIDAAGSYMYLAQTINFDPQLGIRGAEPHSDIVAASVKSGYEVKADGGTFSVTPYVGFSGGYLSGYGVNGEASQIALSSATPWAMTGGIELKKRILWGSKPDVTASAGLEYQYAPGKAGSGLVLSDSHSRREYAAWSDNRYRFHTGIEGKLGQNLSMNVKIKTSFGGYFKTDYSGMVGIACRF</sequence>
<evidence type="ECO:0000256" key="12">
    <source>
        <dbReference type="ARBA" id="ARBA00022825"/>
    </source>
</evidence>
<dbReference type="GO" id="GO:0006508">
    <property type="term" value="P:proteolysis"/>
    <property type="evidence" value="ECO:0007669"/>
    <property type="project" value="UniProtKB-KW"/>
</dbReference>
<evidence type="ECO:0000256" key="16">
    <source>
        <dbReference type="ARBA" id="ARBA00023237"/>
    </source>
</evidence>
<dbReference type="GO" id="GO:0004252">
    <property type="term" value="F:serine-type endopeptidase activity"/>
    <property type="evidence" value="ECO:0007669"/>
    <property type="project" value="InterPro"/>
</dbReference>
<dbReference type="Gene3D" id="2.160.20.20">
    <property type="match status" value="2"/>
</dbReference>
<dbReference type="NCBIfam" id="TIGR01414">
    <property type="entry name" value="autotrans_barl"/>
    <property type="match status" value="1"/>
</dbReference>
<keyword evidence="14" id="KW-0472">Membrane</keyword>
<keyword evidence="9" id="KW-0732">Signal</keyword>
<dbReference type="Pfam" id="PF02395">
    <property type="entry name" value="Peptidase_S6"/>
    <property type="match status" value="1"/>
</dbReference>
<dbReference type="InterPro" id="IPR057393">
    <property type="entry name" value="PIC_HAP1_IgA0_b-sol2"/>
</dbReference>
<dbReference type="GO" id="GO:0042597">
    <property type="term" value="C:periplasmic space"/>
    <property type="evidence" value="ECO:0007669"/>
    <property type="project" value="UniProtKB-SubCell"/>
</dbReference>
<reference evidence="20 21" key="1">
    <citation type="submission" date="2019-11" db="EMBL/GenBank/DDBJ databases">
        <title>Escherichia alba sp. nov. isolated from the gut of plastic-eating superworms Zophobas atratus.</title>
        <authorList>
            <person name="Yang Y."/>
        </authorList>
    </citation>
    <scope>NUCLEOTIDE SEQUENCE [LARGE SCALE GENOMIC DNA]</scope>
    <source>
        <strain evidence="21">BIT-B35</strain>
    </source>
</reference>
<gene>
    <name evidence="20" type="ORF">GJV78_22310</name>
</gene>
<evidence type="ECO:0000259" key="19">
    <source>
        <dbReference type="PROSITE" id="PS51691"/>
    </source>
</evidence>
<dbReference type="SUPFAM" id="SSF51126">
    <property type="entry name" value="Pectin lyase-like"/>
    <property type="match status" value="1"/>
</dbReference>
<feature type="compositionally biased region" description="Low complexity" evidence="17">
    <location>
        <begin position="952"/>
        <end position="965"/>
    </location>
</feature>
<keyword evidence="21" id="KW-1185">Reference proteome</keyword>
<dbReference type="SMR" id="A0A6L6IPW6"/>
<evidence type="ECO:0000256" key="11">
    <source>
        <dbReference type="ARBA" id="ARBA00022801"/>
    </source>
</evidence>
<protein>
    <submittedName>
        <fullName evidence="20">Autotransporter outer membrane beta-barrel domain-containing protein</fullName>
    </submittedName>
</protein>
<dbReference type="InterPro" id="IPR030396">
    <property type="entry name" value="Peptidase_S6_dom"/>
</dbReference>
<dbReference type="InterPro" id="IPR005546">
    <property type="entry name" value="Autotransporte_beta"/>
</dbReference>
<dbReference type="Gene3D" id="2.40.128.130">
    <property type="entry name" value="Autotransporter beta-domain"/>
    <property type="match status" value="1"/>
</dbReference>
<dbReference type="InterPro" id="IPR000710">
    <property type="entry name" value="Peptidase_S6"/>
</dbReference>